<dbReference type="Pfam" id="PF06094">
    <property type="entry name" value="GGACT"/>
    <property type="match status" value="1"/>
</dbReference>
<dbReference type="InterPro" id="IPR013024">
    <property type="entry name" value="GGCT-like"/>
</dbReference>
<evidence type="ECO:0000256" key="1">
    <source>
        <dbReference type="ARBA" id="ARBA00022679"/>
    </source>
</evidence>
<dbReference type="InterPro" id="IPR009288">
    <property type="entry name" value="AIG2-like_dom"/>
</dbReference>
<dbReference type="EMBL" id="RFFH01000006">
    <property type="protein sequence ID" value="RMI31663.1"/>
    <property type="molecule type" value="Genomic_DNA"/>
</dbReference>
<accession>A0A3M2L566</accession>
<dbReference type="InterPro" id="IPR045038">
    <property type="entry name" value="AIG2-like"/>
</dbReference>
<dbReference type="Proteomes" id="UP000279275">
    <property type="component" value="Unassembled WGS sequence"/>
</dbReference>
<proteinExistence type="predicted"/>
<feature type="region of interest" description="Disordered" evidence="3">
    <location>
        <begin position="1"/>
        <end position="33"/>
    </location>
</feature>
<name>A0A3M2L566_9NOCA</name>
<dbReference type="Gene3D" id="3.10.490.10">
    <property type="entry name" value="Gamma-glutamyl cyclotransferase-like"/>
    <property type="match status" value="1"/>
</dbReference>
<dbReference type="PANTHER" id="PTHR31544">
    <property type="entry name" value="AIG2-LIKE PROTEIN D"/>
    <property type="match status" value="1"/>
</dbReference>
<reference evidence="5 6" key="1">
    <citation type="submission" date="2018-10" db="EMBL/GenBank/DDBJ databases">
        <title>Isolation from cow dung.</title>
        <authorList>
            <person name="Ling L."/>
        </authorList>
    </citation>
    <scope>NUCLEOTIDE SEQUENCE [LARGE SCALE GENOMIC DNA]</scope>
    <source>
        <strain evidence="5 6">NEAU-LL90</strain>
    </source>
</reference>
<dbReference type="SUPFAM" id="SSF110857">
    <property type="entry name" value="Gamma-glutamyl cyclotransferase-like"/>
    <property type="match status" value="1"/>
</dbReference>
<dbReference type="CDD" id="cd06661">
    <property type="entry name" value="GGCT_like"/>
    <property type="match status" value="1"/>
</dbReference>
<keyword evidence="6" id="KW-1185">Reference proteome</keyword>
<evidence type="ECO:0000256" key="3">
    <source>
        <dbReference type="SAM" id="MobiDB-lite"/>
    </source>
</evidence>
<evidence type="ECO:0000313" key="6">
    <source>
        <dbReference type="Proteomes" id="UP000279275"/>
    </source>
</evidence>
<dbReference type="PANTHER" id="PTHR31544:SF2">
    <property type="entry name" value="AIG2-LIKE PROTEIN D"/>
    <property type="match status" value="1"/>
</dbReference>
<evidence type="ECO:0000259" key="4">
    <source>
        <dbReference type="Pfam" id="PF06094"/>
    </source>
</evidence>
<feature type="domain" description="Gamma-glutamylcyclotransferase AIG2-like" evidence="4">
    <location>
        <begin position="41"/>
        <end position="137"/>
    </location>
</feature>
<organism evidence="5 6">
    <name type="scientific">Nocardia stercoris</name>
    <dbReference type="NCBI Taxonomy" id="2483361"/>
    <lineage>
        <taxon>Bacteria</taxon>
        <taxon>Bacillati</taxon>
        <taxon>Actinomycetota</taxon>
        <taxon>Actinomycetes</taxon>
        <taxon>Mycobacteriales</taxon>
        <taxon>Nocardiaceae</taxon>
        <taxon>Nocardia</taxon>
    </lineage>
</organism>
<gene>
    <name evidence="5" type="ORF">EBN03_15730</name>
</gene>
<comment type="caution">
    <text evidence="5">The sequence shown here is derived from an EMBL/GenBank/DDBJ whole genome shotgun (WGS) entry which is preliminary data.</text>
</comment>
<sequence length="170" mass="19222">MLNISSDRASPGGTRMSSTASRGHEDRSDIFGPDGQSSMPLFAYGTLQASEVMKTLIGRVPDHRPAELEGWTAARLPDRVYPGLVRRAGQRISGQLVTGLTPAEWMLLDRFEDTDYVRELLQLTDGTKAWTYVWQRDTEAAVWDLDEFLRSDLPDYVVRCSAWLTRDRAR</sequence>
<dbReference type="InterPro" id="IPR036568">
    <property type="entry name" value="GGCT-like_sf"/>
</dbReference>
<dbReference type="AlphaFoldDB" id="A0A3M2L566"/>
<keyword evidence="1 5" id="KW-0808">Transferase</keyword>
<protein>
    <recommendedName>
        <fullName evidence="2">Putative gamma-glutamylcyclotransferase</fullName>
    </recommendedName>
</protein>
<evidence type="ECO:0000256" key="2">
    <source>
        <dbReference type="ARBA" id="ARBA00030602"/>
    </source>
</evidence>
<dbReference type="GO" id="GO:0016740">
    <property type="term" value="F:transferase activity"/>
    <property type="evidence" value="ECO:0007669"/>
    <property type="project" value="UniProtKB-KW"/>
</dbReference>
<evidence type="ECO:0000313" key="5">
    <source>
        <dbReference type="EMBL" id="RMI31663.1"/>
    </source>
</evidence>